<comment type="caution">
    <text evidence="4">The sequence shown here is derived from an EMBL/GenBank/DDBJ whole genome shotgun (WGS) entry which is preliminary data.</text>
</comment>
<dbReference type="PANTHER" id="PTHR42951">
    <property type="entry name" value="METALLO-BETA-LACTAMASE DOMAIN-CONTAINING"/>
    <property type="match status" value="1"/>
</dbReference>
<comment type="similarity">
    <text evidence="1">Belongs to the metallo-beta-lactamase superfamily. Class-B beta-lactamase family.</text>
</comment>
<dbReference type="Pfam" id="PF00753">
    <property type="entry name" value="Lactamase_B"/>
    <property type="match status" value="1"/>
</dbReference>
<reference evidence="4 5" key="1">
    <citation type="journal article" date="2015" name="Appl. Environ. Microbiol.">
        <title>Aerobic and Anaerobic Thiosulfate Oxidation by a Cold-Adapted, Subglacial Chemoautotroph.</title>
        <authorList>
            <person name="Harrold Z.R."/>
            <person name="Skidmore M.L."/>
            <person name="Hamilton T.L."/>
            <person name="Desch L."/>
            <person name="Amada K."/>
            <person name="van Gelder W."/>
            <person name="Glover K."/>
            <person name="Roden E.E."/>
            <person name="Boyd E.S."/>
        </authorList>
    </citation>
    <scope>NUCLEOTIDE SEQUENCE [LARGE SCALE GENOMIC DNA]</scope>
    <source>
        <strain evidence="4 5">RG</strain>
    </source>
</reference>
<dbReference type="Gene3D" id="3.60.15.10">
    <property type="entry name" value="Ribonuclease Z/Hydroxyacylglutathione hydrolase-like"/>
    <property type="match status" value="1"/>
</dbReference>
<dbReference type="CDD" id="cd16282">
    <property type="entry name" value="metallo-hydrolase-like_MBL-fold"/>
    <property type="match status" value="1"/>
</dbReference>
<dbReference type="RefSeq" id="WP_059755359.1">
    <property type="nucleotide sequence ID" value="NZ_LDUG01000023.1"/>
</dbReference>
<dbReference type="AlphaFoldDB" id="A0A106BNQ1"/>
<dbReference type="InterPro" id="IPR036866">
    <property type="entry name" value="RibonucZ/Hydroxyglut_hydro"/>
</dbReference>
<evidence type="ECO:0000256" key="1">
    <source>
        <dbReference type="ARBA" id="ARBA00005250"/>
    </source>
</evidence>
<sequence>MKKIRFGFWLALCALVAMPAHAAGWLPKPVKVSPNTWVWVGPYEGPSQANRGYRMNLGFVAGTQSVAVIDSGYSPEMAEEMLLRIREITPLPVRYVINTNSQPHRFMGNDVFRKAGAEIIASREAATRMENEGASFAATVARTLGLKDGAIAAPQLPGRLIEASQSISLDLGGVSLQVTHFGRAHTRGTLVVEVAPGQTVFAGDILHSGRLLAVLPDGHVTQWIAAYDGLRSLKARRFVPGHGQVAPLSGFEQPTYRYLNALKSHMDKAVKAGTDATTAITSFDSAPWKKLANFDELAGRNASLAYLEAEADGF</sequence>
<proteinExistence type="inferred from homology"/>
<dbReference type="SUPFAM" id="SSF56281">
    <property type="entry name" value="Metallo-hydrolase/oxidoreductase"/>
    <property type="match status" value="1"/>
</dbReference>
<dbReference type="PATRIC" id="fig|36861.3.peg.1517"/>
<dbReference type="EMBL" id="LDUG01000023">
    <property type="protein sequence ID" value="KVW95842.1"/>
    <property type="molecule type" value="Genomic_DNA"/>
</dbReference>
<organism evidence="4 5">
    <name type="scientific">Thiobacillus denitrificans</name>
    <dbReference type="NCBI Taxonomy" id="36861"/>
    <lineage>
        <taxon>Bacteria</taxon>
        <taxon>Pseudomonadati</taxon>
        <taxon>Pseudomonadota</taxon>
        <taxon>Betaproteobacteria</taxon>
        <taxon>Nitrosomonadales</taxon>
        <taxon>Thiobacillaceae</taxon>
        <taxon>Thiobacillus</taxon>
    </lineage>
</organism>
<protein>
    <recommendedName>
        <fullName evidence="3">Metallo-beta-lactamase domain-containing protein</fullName>
    </recommendedName>
</protein>
<evidence type="ECO:0000256" key="2">
    <source>
        <dbReference type="SAM" id="SignalP"/>
    </source>
</evidence>
<evidence type="ECO:0000313" key="5">
    <source>
        <dbReference type="Proteomes" id="UP000064243"/>
    </source>
</evidence>
<dbReference type="SMART" id="SM00849">
    <property type="entry name" value="Lactamase_B"/>
    <property type="match status" value="1"/>
</dbReference>
<dbReference type="InterPro" id="IPR001279">
    <property type="entry name" value="Metallo-B-lactamas"/>
</dbReference>
<keyword evidence="2" id="KW-0732">Signal</keyword>
<feature type="chain" id="PRO_5007125683" description="Metallo-beta-lactamase domain-containing protein" evidence="2">
    <location>
        <begin position="23"/>
        <end position="314"/>
    </location>
</feature>
<dbReference type="PANTHER" id="PTHR42951:SF4">
    <property type="entry name" value="ACYL-COENZYME A THIOESTERASE MBLAC2"/>
    <property type="match status" value="1"/>
</dbReference>
<dbReference type="GO" id="GO:0017001">
    <property type="term" value="P:antibiotic catabolic process"/>
    <property type="evidence" value="ECO:0007669"/>
    <property type="project" value="UniProtKB-ARBA"/>
</dbReference>
<name>A0A106BNQ1_THIDE</name>
<dbReference type="InterPro" id="IPR050855">
    <property type="entry name" value="NDM-1-like"/>
</dbReference>
<dbReference type="Proteomes" id="UP000064243">
    <property type="component" value="Unassembled WGS sequence"/>
</dbReference>
<feature type="signal peptide" evidence="2">
    <location>
        <begin position="1"/>
        <end position="22"/>
    </location>
</feature>
<evidence type="ECO:0000313" key="4">
    <source>
        <dbReference type="EMBL" id="KVW95842.1"/>
    </source>
</evidence>
<accession>A0A106BNQ1</accession>
<keyword evidence="5" id="KW-1185">Reference proteome</keyword>
<feature type="domain" description="Metallo-beta-lactamase" evidence="3">
    <location>
        <begin position="54"/>
        <end position="242"/>
    </location>
</feature>
<evidence type="ECO:0000259" key="3">
    <source>
        <dbReference type="SMART" id="SM00849"/>
    </source>
</evidence>
<gene>
    <name evidence="4" type="ORF">ABW22_09305</name>
</gene>